<keyword evidence="3" id="KW-1185">Reference proteome</keyword>
<protein>
    <submittedName>
        <fullName evidence="2">Uncharacterized protein</fullName>
    </submittedName>
</protein>
<proteinExistence type="predicted"/>
<feature type="chain" id="PRO_5046619210" evidence="1">
    <location>
        <begin position="22"/>
        <end position="208"/>
    </location>
</feature>
<dbReference type="InterPro" id="IPR016024">
    <property type="entry name" value="ARM-type_fold"/>
</dbReference>
<evidence type="ECO:0000313" key="2">
    <source>
        <dbReference type="EMBL" id="KAG7309152.1"/>
    </source>
</evidence>
<name>A0ABQ7QVS4_PLUXY</name>
<comment type="caution">
    <text evidence="2">The sequence shown here is derived from an EMBL/GenBank/DDBJ whole genome shotgun (WGS) entry which is preliminary data.</text>
</comment>
<dbReference type="Proteomes" id="UP000823941">
    <property type="component" value="Chromosome 7"/>
</dbReference>
<sequence length="208" mass="22222">MCLGGCCALSILPTILYLATGVLQWSDGDGDVASAAILLLQAAAETRCVRVHEETARQHSQLLHSTTDKLLTLVKNDEPGQSISALLGARAMAALIPHAAPAPALHYPCINHFRQCLDEPSHETFAACCAVVRNIWSSSASPECVSWWARALAPRLIARAAAAKYPVDASHTKAAVAALTALTDLVDVAPDDTAREFSNHFNIENKEM</sequence>
<dbReference type="SUPFAM" id="SSF48371">
    <property type="entry name" value="ARM repeat"/>
    <property type="match status" value="1"/>
</dbReference>
<keyword evidence="1" id="KW-0732">Signal</keyword>
<evidence type="ECO:0000256" key="1">
    <source>
        <dbReference type="SAM" id="SignalP"/>
    </source>
</evidence>
<evidence type="ECO:0000313" key="3">
    <source>
        <dbReference type="Proteomes" id="UP000823941"/>
    </source>
</evidence>
<gene>
    <name evidence="2" type="ORF">JYU34_005074</name>
</gene>
<feature type="signal peptide" evidence="1">
    <location>
        <begin position="1"/>
        <end position="21"/>
    </location>
</feature>
<organism evidence="2 3">
    <name type="scientific">Plutella xylostella</name>
    <name type="common">Diamondback moth</name>
    <name type="synonym">Plutella maculipennis</name>
    <dbReference type="NCBI Taxonomy" id="51655"/>
    <lineage>
        <taxon>Eukaryota</taxon>
        <taxon>Metazoa</taxon>
        <taxon>Ecdysozoa</taxon>
        <taxon>Arthropoda</taxon>
        <taxon>Hexapoda</taxon>
        <taxon>Insecta</taxon>
        <taxon>Pterygota</taxon>
        <taxon>Neoptera</taxon>
        <taxon>Endopterygota</taxon>
        <taxon>Lepidoptera</taxon>
        <taxon>Glossata</taxon>
        <taxon>Ditrysia</taxon>
        <taxon>Yponomeutoidea</taxon>
        <taxon>Plutellidae</taxon>
        <taxon>Plutella</taxon>
    </lineage>
</organism>
<dbReference type="EMBL" id="JAHIBW010000007">
    <property type="protein sequence ID" value="KAG7309152.1"/>
    <property type="molecule type" value="Genomic_DNA"/>
</dbReference>
<reference evidence="2 3" key="1">
    <citation type="submission" date="2021-06" db="EMBL/GenBank/DDBJ databases">
        <title>A haploid diamondback moth (Plutella xylostella L.) genome assembly resolves 31 chromosomes and identifies a diamide resistance mutation.</title>
        <authorList>
            <person name="Ward C.M."/>
            <person name="Perry K.D."/>
            <person name="Baker G."/>
            <person name="Powis K."/>
            <person name="Heckel D.G."/>
            <person name="Baxter S.W."/>
        </authorList>
    </citation>
    <scope>NUCLEOTIDE SEQUENCE [LARGE SCALE GENOMIC DNA]</scope>
    <source>
        <strain evidence="2 3">LV</strain>
        <tissue evidence="2">Single pupa</tissue>
    </source>
</reference>
<accession>A0ABQ7QVS4</accession>